<dbReference type="Proteomes" id="UP000297975">
    <property type="component" value="Unassembled WGS sequence"/>
</dbReference>
<keyword evidence="1" id="KW-1133">Transmembrane helix</keyword>
<dbReference type="AlphaFoldDB" id="A0A4Y8IDH9"/>
<name>A0A4Y8IDH9_9BACI</name>
<keyword evidence="1" id="KW-0472">Membrane</keyword>
<evidence type="ECO:0000313" key="3">
    <source>
        <dbReference type="Proteomes" id="UP000297975"/>
    </source>
</evidence>
<dbReference type="RefSeq" id="WP_134341244.1">
    <property type="nucleotide sequence ID" value="NZ_SOPW01000020.1"/>
</dbReference>
<dbReference type="EMBL" id="SOPW01000020">
    <property type="protein sequence ID" value="TFB14038.1"/>
    <property type="molecule type" value="Genomic_DNA"/>
</dbReference>
<gene>
    <name evidence="2" type="ORF">E3U55_14740</name>
</gene>
<evidence type="ECO:0008006" key="4">
    <source>
        <dbReference type="Google" id="ProtNLM"/>
    </source>
</evidence>
<organism evidence="2 3">
    <name type="scientific">Filobacillus milosensis</name>
    <dbReference type="NCBI Taxonomy" id="94137"/>
    <lineage>
        <taxon>Bacteria</taxon>
        <taxon>Bacillati</taxon>
        <taxon>Bacillota</taxon>
        <taxon>Bacilli</taxon>
        <taxon>Bacillales</taxon>
        <taxon>Bacillaceae</taxon>
        <taxon>Filobacillus</taxon>
    </lineage>
</organism>
<feature type="transmembrane region" description="Helical" evidence="1">
    <location>
        <begin position="38"/>
        <end position="57"/>
    </location>
</feature>
<dbReference type="OrthoDB" id="2428552at2"/>
<evidence type="ECO:0000313" key="2">
    <source>
        <dbReference type="EMBL" id="TFB14038.1"/>
    </source>
</evidence>
<feature type="transmembrane region" description="Helical" evidence="1">
    <location>
        <begin position="12"/>
        <end position="32"/>
    </location>
</feature>
<evidence type="ECO:0000256" key="1">
    <source>
        <dbReference type="SAM" id="Phobius"/>
    </source>
</evidence>
<reference evidence="2 3" key="1">
    <citation type="submission" date="2019-03" db="EMBL/GenBank/DDBJ databases">
        <authorList>
            <person name="He R.-H."/>
        </authorList>
    </citation>
    <scope>NUCLEOTIDE SEQUENCE [LARGE SCALE GENOMIC DNA]</scope>
    <source>
        <strain evidence="3">SH 714</strain>
    </source>
</reference>
<sequence>MVINNESRSLYLNMIFGTIGMILVGLGMIRYFTLIYDIQGYGLSIIGYSLTNGYIFYLEKKAGISNKIIWVQSAVGITALAVTTYIFYM</sequence>
<keyword evidence="3" id="KW-1185">Reference proteome</keyword>
<feature type="transmembrane region" description="Helical" evidence="1">
    <location>
        <begin position="69"/>
        <end position="88"/>
    </location>
</feature>
<protein>
    <recommendedName>
        <fullName evidence="4">DUF4181 domain-containing protein</fullName>
    </recommendedName>
</protein>
<keyword evidence="1" id="KW-0812">Transmembrane</keyword>
<comment type="caution">
    <text evidence="2">The sequence shown here is derived from an EMBL/GenBank/DDBJ whole genome shotgun (WGS) entry which is preliminary data.</text>
</comment>
<proteinExistence type="predicted"/>
<accession>A0A4Y8IDH9</accession>